<dbReference type="InterPro" id="IPR036236">
    <property type="entry name" value="Znf_C2H2_sf"/>
</dbReference>
<proteinExistence type="inferred from homology"/>
<evidence type="ECO:0000256" key="8">
    <source>
        <dbReference type="ARBA" id="ARBA00023125"/>
    </source>
</evidence>
<evidence type="ECO:0000256" key="7">
    <source>
        <dbReference type="ARBA" id="ARBA00023015"/>
    </source>
</evidence>
<evidence type="ECO:0000259" key="13">
    <source>
        <dbReference type="PROSITE" id="PS50157"/>
    </source>
</evidence>
<name>A0A8C8BAD9_9STRI</name>
<evidence type="ECO:0000256" key="3">
    <source>
        <dbReference type="ARBA" id="ARBA00022723"/>
    </source>
</evidence>
<feature type="domain" description="C2H2-type" evidence="13">
    <location>
        <begin position="49"/>
        <end position="76"/>
    </location>
</feature>
<reference evidence="14" key="2">
    <citation type="submission" date="2025-09" db="UniProtKB">
        <authorList>
            <consortium name="Ensembl"/>
        </authorList>
    </citation>
    <scope>IDENTIFICATION</scope>
</reference>
<organism evidence="14 15">
    <name type="scientific">Otus sunia</name>
    <name type="common">Oriental scops-owl</name>
    <dbReference type="NCBI Taxonomy" id="257818"/>
    <lineage>
        <taxon>Eukaryota</taxon>
        <taxon>Metazoa</taxon>
        <taxon>Chordata</taxon>
        <taxon>Craniata</taxon>
        <taxon>Vertebrata</taxon>
        <taxon>Euteleostomi</taxon>
        <taxon>Archelosauria</taxon>
        <taxon>Archosauria</taxon>
        <taxon>Dinosauria</taxon>
        <taxon>Saurischia</taxon>
        <taxon>Theropoda</taxon>
        <taxon>Coelurosauria</taxon>
        <taxon>Aves</taxon>
        <taxon>Neognathae</taxon>
        <taxon>Neoaves</taxon>
        <taxon>Telluraves</taxon>
        <taxon>Strigiformes</taxon>
        <taxon>Strigidae</taxon>
        <taxon>Otus</taxon>
    </lineage>
</organism>
<feature type="domain" description="C2H2-type" evidence="13">
    <location>
        <begin position="105"/>
        <end position="133"/>
    </location>
</feature>
<dbReference type="GO" id="GO:0000981">
    <property type="term" value="F:DNA-binding transcription factor activity, RNA polymerase II-specific"/>
    <property type="evidence" value="ECO:0007669"/>
    <property type="project" value="TreeGrafter"/>
</dbReference>
<dbReference type="SMART" id="SM00355">
    <property type="entry name" value="ZnF_C2H2"/>
    <property type="match status" value="4"/>
</dbReference>
<evidence type="ECO:0000256" key="6">
    <source>
        <dbReference type="ARBA" id="ARBA00022833"/>
    </source>
</evidence>
<keyword evidence="15" id="KW-1185">Reference proteome</keyword>
<dbReference type="Ensembl" id="ENSOSUT00000015276.1">
    <property type="protein sequence ID" value="ENSOSUP00000014785.1"/>
    <property type="gene ID" value="ENSOSUG00000010538.1"/>
</dbReference>
<evidence type="ECO:0000256" key="10">
    <source>
        <dbReference type="ARBA" id="ARBA00023242"/>
    </source>
</evidence>
<evidence type="ECO:0000256" key="2">
    <source>
        <dbReference type="ARBA" id="ARBA00006991"/>
    </source>
</evidence>
<dbReference type="PANTHER" id="PTHR24388">
    <property type="entry name" value="ZINC FINGER PROTEIN"/>
    <property type="match status" value="1"/>
</dbReference>
<dbReference type="PANTHER" id="PTHR24388:SF54">
    <property type="entry name" value="PROTEIN ESCARGOT"/>
    <property type="match status" value="1"/>
</dbReference>
<dbReference type="FunFam" id="3.30.160.60:FF:002343">
    <property type="entry name" value="Zinc finger protein 33A"/>
    <property type="match status" value="1"/>
</dbReference>
<feature type="domain" description="C2H2-type" evidence="13">
    <location>
        <begin position="77"/>
        <end position="104"/>
    </location>
</feature>
<evidence type="ECO:0000256" key="4">
    <source>
        <dbReference type="ARBA" id="ARBA00022737"/>
    </source>
</evidence>
<keyword evidence="10" id="KW-0539">Nucleus</keyword>
<dbReference type="FunFam" id="3.30.160.60:FF:000508">
    <property type="entry name" value="Myeloid zinc finger 1"/>
    <property type="match status" value="1"/>
</dbReference>
<sequence>MSAEDTEEGTAQPPSSSREKYMCEYCGNFLVLRTTLTSHQRTHTGEMPFECQDCGRSFVTSGGLLRHRRTHTKKKPFTCTTCGRIFSNSTDLIRHQQTQTGEGVYPCLHCGKNFQQCCLLREHQKALHNGLHSTPCPVQSEAGGGAAASWSQVAAEPKPPQPLVGTAGMGQAGYLLLSLGVLSIPCLLLSTHLAAPCYAGLCVDGLGAGEGGYRGGSWEKMIIAAPGPSQTNPWPRLSQLATASRSEIRDLNRGSWEEEEKEEEFGREIPLQRARVRKDIRRREMLWSRDCPAPMESHGEQMPPQSPWEGPTWEEDGGGLSPVGGSPRGSRGGV</sequence>
<evidence type="ECO:0000256" key="11">
    <source>
        <dbReference type="PROSITE-ProRule" id="PRU00042"/>
    </source>
</evidence>
<keyword evidence="5 11" id="KW-0863">Zinc-finger</keyword>
<evidence type="ECO:0000256" key="12">
    <source>
        <dbReference type="SAM" id="MobiDB-lite"/>
    </source>
</evidence>
<keyword evidence="4" id="KW-0677">Repeat</keyword>
<keyword evidence="7" id="KW-0805">Transcription regulation</keyword>
<dbReference type="InterPro" id="IPR050527">
    <property type="entry name" value="Snail/Krueppel_Znf"/>
</dbReference>
<protein>
    <recommendedName>
        <fullName evidence="13">C2H2-type domain-containing protein</fullName>
    </recommendedName>
</protein>
<accession>A0A8C8BAD9</accession>
<dbReference type="Pfam" id="PF00096">
    <property type="entry name" value="zf-C2H2"/>
    <property type="match status" value="2"/>
</dbReference>
<evidence type="ECO:0000256" key="5">
    <source>
        <dbReference type="ARBA" id="ARBA00022771"/>
    </source>
</evidence>
<keyword evidence="3" id="KW-0479">Metal-binding</keyword>
<keyword evidence="9" id="KW-0804">Transcription</keyword>
<comment type="similarity">
    <text evidence="2">Belongs to the krueppel C2H2-type zinc-finger protein family.</text>
</comment>
<dbReference type="Gene3D" id="3.30.160.60">
    <property type="entry name" value="Classic Zinc Finger"/>
    <property type="match status" value="4"/>
</dbReference>
<keyword evidence="6" id="KW-0862">Zinc</keyword>
<dbReference type="Proteomes" id="UP000694552">
    <property type="component" value="Unplaced"/>
</dbReference>
<dbReference type="GO" id="GO:0008270">
    <property type="term" value="F:zinc ion binding"/>
    <property type="evidence" value="ECO:0007669"/>
    <property type="project" value="UniProtKB-KW"/>
</dbReference>
<evidence type="ECO:0000313" key="14">
    <source>
        <dbReference type="Ensembl" id="ENSOSUP00000014785.1"/>
    </source>
</evidence>
<dbReference type="GO" id="GO:0042802">
    <property type="term" value="F:identical protein binding"/>
    <property type="evidence" value="ECO:0007669"/>
    <property type="project" value="UniProtKB-ARBA"/>
</dbReference>
<dbReference type="PROSITE" id="PS50157">
    <property type="entry name" value="ZINC_FINGER_C2H2_2"/>
    <property type="match status" value="4"/>
</dbReference>
<dbReference type="AlphaFoldDB" id="A0A8C8BAD9"/>
<dbReference type="SUPFAM" id="SSF57667">
    <property type="entry name" value="beta-beta-alpha zinc fingers"/>
    <property type="match status" value="2"/>
</dbReference>
<feature type="compositionally biased region" description="Gly residues" evidence="12">
    <location>
        <begin position="318"/>
        <end position="334"/>
    </location>
</feature>
<feature type="region of interest" description="Disordered" evidence="12">
    <location>
        <begin position="289"/>
        <end position="334"/>
    </location>
</feature>
<reference evidence="14" key="1">
    <citation type="submission" date="2025-08" db="UniProtKB">
        <authorList>
            <consortium name="Ensembl"/>
        </authorList>
    </citation>
    <scope>IDENTIFICATION</scope>
</reference>
<dbReference type="GO" id="GO:0005634">
    <property type="term" value="C:nucleus"/>
    <property type="evidence" value="ECO:0007669"/>
    <property type="project" value="UniProtKB-SubCell"/>
</dbReference>
<dbReference type="InterPro" id="IPR013087">
    <property type="entry name" value="Znf_C2H2_type"/>
</dbReference>
<evidence type="ECO:0000256" key="9">
    <source>
        <dbReference type="ARBA" id="ARBA00023163"/>
    </source>
</evidence>
<comment type="subcellular location">
    <subcellularLocation>
        <location evidence="1">Nucleus</location>
    </subcellularLocation>
</comment>
<feature type="domain" description="C2H2-type" evidence="13">
    <location>
        <begin position="21"/>
        <end position="48"/>
    </location>
</feature>
<evidence type="ECO:0000256" key="1">
    <source>
        <dbReference type="ARBA" id="ARBA00004123"/>
    </source>
</evidence>
<keyword evidence="8" id="KW-0238">DNA-binding</keyword>
<dbReference type="PROSITE" id="PS00028">
    <property type="entry name" value="ZINC_FINGER_C2H2_1"/>
    <property type="match status" value="3"/>
</dbReference>
<evidence type="ECO:0000313" key="15">
    <source>
        <dbReference type="Proteomes" id="UP000694552"/>
    </source>
</evidence>
<dbReference type="GO" id="GO:0000978">
    <property type="term" value="F:RNA polymerase II cis-regulatory region sequence-specific DNA binding"/>
    <property type="evidence" value="ECO:0007669"/>
    <property type="project" value="TreeGrafter"/>
</dbReference>